<evidence type="ECO:0000313" key="3">
    <source>
        <dbReference type="EMBL" id="CAN91076.1"/>
    </source>
</evidence>
<dbReference type="Gene3D" id="1.25.40.10">
    <property type="entry name" value="Tetratricopeptide repeat domain"/>
    <property type="match status" value="2"/>
</dbReference>
<accession>A9EU83</accession>
<feature type="domain" description="CN hydrolase" evidence="2">
    <location>
        <begin position="109"/>
        <end position="356"/>
    </location>
</feature>
<reference evidence="3 4" key="1">
    <citation type="journal article" date="2007" name="Nat. Biotechnol.">
        <title>Complete genome sequence of the myxobacterium Sorangium cellulosum.</title>
        <authorList>
            <person name="Schneiker S."/>
            <person name="Perlova O."/>
            <person name="Kaiser O."/>
            <person name="Gerth K."/>
            <person name="Alici A."/>
            <person name="Altmeyer M.O."/>
            <person name="Bartels D."/>
            <person name="Bekel T."/>
            <person name="Beyer S."/>
            <person name="Bode E."/>
            <person name="Bode H.B."/>
            <person name="Bolten C.J."/>
            <person name="Choudhuri J.V."/>
            <person name="Doss S."/>
            <person name="Elnakady Y.A."/>
            <person name="Frank B."/>
            <person name="Gaigalat L."/>
            <person name="Goesmann A."/>
            <person name="Groeger C."/>
            <person name="Gross F."/>
            <person name="Jelsbak L."/>
            <person name="Jelsbak L."/>
            <person name="Kalinowski J."/>
            <person name="Kegler C."/>
            <person name="Knauber T."/>
            <person name="Konietzny S."/>
            <person name="Kopp M."/>
            <person name="Krause L."/>
            <person name="Krug D."/>
            <person name="Linke B."/>
            <person name="Mahmud T."/>
            <person name="Martinez-Arias R."/>
            <person name="McHardy A.C."/>
            <person name="Merai M."/>
            <person name="Meyer F."/>
            <person name="Mormann S."/>
            <person name="Munoz-Dorado J."/>
            <person name="Perez J."/>
            <person name="Pradella S."/>
            <person name="Rachid S."/>
            <person name="Raddatz G."/>
            <person name="Rosenau F."/>
            <person name="Rueckert C."/>
            <person name="Sasse F."/>
            <person name="Scharfe M."/>
            <person name="Schuster S.C."/>
            <person name="Suen G."/>
            <person name="Treuner-Lange A."/>
            <person name="Velicer G.J."/>
            <person name="Vorholter F.-J."/>
            <person name="Weissman K.J."/>
            <person name="Welch R.D."/>
            <person name="Wenzel S.C."/>
            <person name="Whitworth D.E."/>
            <person name="Wilhelm S."/>
            <person name="Wittmann C."/>
            <person name="Bloecker H."/>
            <person name="Puehler A."/>
            <person name="Mueller R."/>
        </authorList>
    </citation>
    <scope>NUCLEOTIDE SEQUENCE [LARGE SCALE GENOMIC DNA]</scope>
    <source>
        <strain evidence="4">So ce56</strain>
    </source>
</reference>
<dbReference type="SUPFAM" id="SSF56317">
    <property type="entry name" value="Carbon-nitrogen hydrolase"/>
    <property type="match status" value="1"/>
</dbReference>
<evidence type="ECO:0000313" key="4">
    <source>
        <dbReference type="Proteomes" id="UP000002139"/>
    </source>
</evidence>
<dbReference type="HOGENOM" id="CLU_229870_0_0_7"/>
<name>A9EU83_SORC5</name>
<dbReference type="Gene3D" id="3.60.110.10">
    <property type="entry name" value="Carbon-nitrogen hydrolase"/>
    <property type="match status" value="1"/>
</dbReference>
<dbReference type="InterPro" id="IPR036526">
    <property type="entry name" value="C-N_Hydrolase_sf"/>
</dbReference>
<dbReference type="PROSITE" id="PS50263">
    <property type="entry name" value="CN_HYDROLASE"/>
    <property type="match status" value="1"/>
</dbReference>
<evidence type="ECO:0000259" key="2">
    <source>
        <dbReference type="PROSITE" id="PS50263"/>
    </source>
</evidence>
<dbReference type="eggNOG" id="ENOG502ZVJS">
    <property type="taxonomic scope" value="Bacteria"/>
</dbReference>
<sequence length="2392" mass="264406">MDAGPGAGGRDDRSEHTSLAPSAGRGYHPAASAAAAMSNSLEILRKDGQTSGLQRAAAASHVRVGVVQLDYHPVVPVPSPSALEDPFGDPSREVSSLLPVGESSAPLHLQRPLKELRRRIREAYLAQTKRKVEAILDACRAWSVQILVFPEYSIPPALLENIARAAPDTVVVAGTHHVDDSTLDQKIYESLGSTANHDELLNCAVSPVLHGGRLLALIPKLHPAKPELRFLQPGHGWAPIDLPESFGGPLGVLICLDLLQRESDPHREHVGPHLSQCRLIAAPSLTGKHTLPEFDAKAQEEARRKGRPVLYADHAPGGGSSIYVDEGREQDLRIFPEHAGYLEPGEEGVVVADIDLGHQAAGASTRHASTSPILPYAAASLVYSGVDRAHAEWYQRLGAVLDEPEKNTRQRLRAVKAFVAATPPEIPKGISARQRRLQRLMQDIEGESNLDRVRQLTREVMLPEEVLPLDGLRAALARGAADEIQKWVNEHHAGDFGPVVPRLREPWEKLERTAASWSERARRVADEVSTTVRGGPKPLKESMLRQQLSIYEKDFDASLEQINQEASKLFDAGRYAEARELYLEMLRRSEEKLAAAGDTASVELERRVSRYRLNLAAIALNMQEVEEAKRLLDTIDADLLSVKAQLNLAEAAALVGDLNRAEVLLAGKDALEDAEQRGRIADIRQRIAIKRGEIPPDLRPSAPIRLDATMALLSRDDLAGAAAIAMEVLKSGDDDALSTALAAIALTDALVRTIFENPPGALPVPVGQRADLIAALEEHFGALRDRELPSATRRDLDRAEEVFRGITYDDDQLAERYAARGGNDGEEAYEDRRRLAFRLASNGHVEEALRALPADPSNHPWRERLSRVELRAVGRELERAFDEALALVRDFPARAPIEHITAQLCASQGRPEDALGHAELAYEQLPGKGCRLLLAEQLLVNDRPEAAWELVKDLADERPRVLRTRAIAAERTSRAKDAEKAWRRYVEHRPEDVQSRVRHAQLLFRIHQLEEAAAVAWKLYTDQRDRLDLDALYAVGSLQRLAGALDEEQARRIKEIAARVKERFPADARAEFLRLQLLVLLGELPEDREPVDYNRLVEAGFLQARPASELADFFQQRRVYIETVSQLTRRGAVPTSTVLAASGTQLALFVTRILERRHLTTPGFLCPPVSLSDQPPALRLDGATILVSDLELLLLEVLDLTRALRSSLGSSGRLVLFTRAGKRIREDFAELRITANPKKLAELETLLRQIEHLPALEADPGAPYDDRAAVRKSGAAIIDDDIRVDAQRISPRAFLRYLHDEGCIDAAQRDRIEPYLPGGSEPTAAMPDPLPARILVPWYFIERLFQEDVLVSVFRAHRERLCIGPRTRAHFQLERDDRADAIRAEKLAERVHALLAEGWIQEEREPPMDVLPALRDPDLAWGEDLVLEPLRETLAYRYAVLQNPAWWRLSADFFGTNALGVPGVTDVLAWKSDDEYQALMDRVSPAAARDITLPALVRSLLDREGDADTRLLKLAELGFPDALSAAEILRLERRYRGLDKSEPKRILDNQEWMAREPGHIGGELASIRLSQTYAGSIFRAFCNDDGSAAAGRSAAEQAALARVLLVRQETTTAASMSDSLAQTLQFILLKLLGNPLAAWKPDEDGYVTDHEGSATRLWDTIREWTGENAARRAAHDRAVRETWLLLDKRGGDGELMMDALTLGFAHPPEMSKPGNIVSLIDAGDEALAILSATWKERPLEQRGVAVKHAETQRRERLNFEQILQHGAAILTADATAALNARSISYEMTIPGHGDVLPVRAPVEAAFLRTAGDARRGIARQLKVLQGRHDGALYELLAEIERAPTNGNALREYARRSVSALFRLVRDDPPFIRAWSQTRVGAGGVRPRIHDLLAILSEPNEPLPASLPDLLKNRLDGCWSTREDRGVLFLMASEIPGFLSYAPIRWWLDHTDEDFERHIDVALNRLDHPDEFPIARLAGDVIFLRLTAMRRPLVKLPEGEVDLREILPARLERLLNKVSEPPELDTLGAAEGPLLRICGEVVQRIARPAVLPLREDLWLTWRLFQWLCLQLGAVSPGARRDGIRRLVAQAPPPAEQRDVLDPFGFGRDRFDHRLAAVLHALSTMEEFALLFHAQQPGENTFELRSVSSPALEDKLLALARGVYLGPKLGSVLGWGAPGNIPDLALNALLRLNLGRFVDLSQESRMRRLDVLPEDPQNLEKSDEAAFSFAHRVVLAAANIAEALAAEERALLETKLRAMVDGPRARELRWWGFVRLFAAGVDSLEDDARVLTIEHVSAPSAPAALGSYLLGVAARDPARVEEATETMLAAAGERGADVVALAAGGLGRLVVHGKPPAQKVGGALLLRLAERSPFREDSRMDQVIGAFGLRESAP</sequence>
<evidence type="ECO:0000256" key="1">
    <source>
        <dbReference type="SAM" id="MobiDB-lite"/>
    </source>
</evidence>
<proteinExistence type="predicted"/>
<dbReference type="KEGG" id="scl:sce0919"/>
<dbReference type="InterPro" id="IPR003010">
    <property type="entry name" value="C-N_Hydrolase"/>
</dbReference>
<keyword evidence="4" id="KW-1185">Reference proteome</keyword>
<dbReference type="Proteomes" id="UP000002139">
    <property type="component" value="Chromosome"/>
</dbReference>
<organism evidence="3 4">
    <name type="scientific">Sorangium cellulosum (strain So ce56)</name>
    <name type="common">Polyangium cellulosum (strain So ce56)</name>
    <dbReference type="NCBI Taxonomy" id="448385"/>
    <lineage>
        <taxon>Bacteria</taxon>
        <taxon>Pseudomonadati</taxon>
        <taxon>Myxococcota</taxon>
        <taxon>Polyangia</taxon>
        <taxon>Polyangiales</taxon>
        <taxon>Polyangiaceae</taxon>
        <taxon>Sorangium</taxon>
    </lineage>
</organism>
<dbReference type="InterPro" id="IPR011990">
    <property type="entry name" value="TPR-like_helical_dom_sf"/>
</dbReference>
<gene>
    <name evidence="3" type="ordered locus">sce0919</name>
</gene>
<dbReference type="SUPFAM" id="SSF48452">
    <property type="entry name" value="TPR-like"/>
    <property type="match status" value="2"/>
</dbReference>
<protein>
    <submittedName>
        <fullName evidence="3">Sorangium cellulosum 'So ce 56' complete genome</fullName>
    </submittedName>
</protein>
<feature type="region of interest" description="Disordered" evidence="1">
    <location>
        <begin position="1"/>
        <end position="32"/>
    </location>
</feature>
<dbReference type="EMBL" id="AM746676">
    <property type="protein sequence ID" value="CAN91076.1"/>
    <property type="molecule type" value="Genomic_DNA"/>
</dbReference>